<gene>
    <name evidence="1" type="ORF">M422DRAFT_33525</name>
</gene>
<evidence type="ECO:0000313" key="1">
    <source>
        <dbReference type="EMBL" id="KIJ37898.1"/>
    </source>
</evidence>
<dbReference type="Proteomes" id="UP000054279">
    <property type="component" value="Unassembled WGS sequence"/>
</dbReference>
<reference evidence="1 2" key="1">
    <citation type="submission" date="2014-06" db="EMBL/GenBank/DDBJ databases">
        <title>Evolutionary Origins and Diversification of the Mycorrhizal Mutualists.</title>
        <authorList>
            <consortium name="DOE Joint Genome Institute"/>
            <consortium name="Mycorrhizal Genomics Consortium"/>
            <person name="Kohler A."/>
            <person name="Kuo A."/>
            <person name="Nagy L.G."/>
            <person name="Floudas D."/>
            <person name="Copeland A."/>
            <person name="Barry K.W."/>
            <person name="Cichocki N."/>
            <person name="Veneault-Fourrey C."/>
            <person name="LaButti K."/>
            <person name="Lindquist E.A."/>
            <person name="Lipzen A."/>
            <person name="Lundell T."/>
            <person name="Morin E."/>
            <person name="Murat C."/>
            <person name="Riley R."/>
            <person name="Ohm R."/>
            <person name="Sun H."/>
            <person name="Tunlid A."/>
            <person name="Henrissat B."/>
            <person name="Grigoriev I.V."/>
            <person name="Hibbett D.S."/>
            <person name="Martin F."/>
        </authorList>
    </citation>
    <scope>NUCLEOTIDE SEQUENCE [LARGE SCALE GENOMIC DNA]</scope>
    <source>
        <strain evidence="1 2">SS14</strain>
    </source>
</reference>
<proteinExistence type="predicted"/>
<name>A0A0C9U4P6_SPHS4</name>
<evidence type="ECO:0000313" key="2">
    <source>
        <dbReference type="Proteomes" id="UP000054279"/>
    </source>
</evidence>
<sequence>MDIWKSKGKCDPARLVDLLDIIALINSRVKIPYEIPSYRNDSLPHRVWNFTSQWLRSIQNNNSPPLLVNSLRLLDGGAFFYLSALVEWTEDRLLNVQAKDIFVLDLAGMIQSVLDSLHVILADSAA</sequence>
<keyword evidence="2" id="KW-1185">Reference proteome</keyword>
<accession>A0A0C9U4P6</accession>
<organism evidence="1 2">
    <name type="scientific">Sphaerobolus stellatus (strain SS14)</name>
    <dbReference type="NCBI Taxonomy" id="990650"/>
    <lineage>
        <taxon>Eukaryota</taxon>
        <taxon>Fungi</taxon>
        <taxon>Dikarya</taxon>
        <taxon>Basidiomycota</taxon>
        <taxon>Agaricomycotina</taxon>
        <taxon>Agaricomycetes</taxon>
        <taxon>Phallomycetidae</taxon>
        <taxon>Geastrales</taxon>
        <taxon>Sphaerobolaceae</taxon>
        <taxon>Sphaerobolus</taxon>
    </lineage>
</organism>
<dbReference type="HOGENOM" id="CLU_2016695_0_0_1"/>
<feature type="non-terminal residue" evidence="1">
    <location>
        <position position="126"/>
    </location>
</feature>
<dbReference type="AlphaFoldDB" id="A0A0C9U4P6"/>
<protein>
    <submittedName>
        <fullName evidence="1">Uncharacterized protein</fullName>
    </submittedName>
</protein>
<dbReference type="EMBL" id="KN837165">
    <property type="protein sequence ID" value="KIJ37898.1"/>
    <property type="molecule type" value="Genomic_DNA"/>
</dbReference>